<feature type="domain" description="DAGKc" evidence="1">
    <location>
        <begin position="7"/>
        <end position="121"/>
    </location>
</feature>
<dbReference type="EMBL" id="WTYD01000002">
    <property type="protein sequence ID" value="MXO54796.1"/>
    <property type="molecule type" value="Genomic_DNA"/>
</dbReference>
<organism evidence="2 3">
    <name type="scientific">Qipengyuania pelagi</name>
    <dbReference type="NCBI Taxonomy" id="994320"/>
    <lineage>
        <taxon>Bacteria</taxon>
        <taxon>Pseudomonadati</taxon>
        <taxon>Pseudomonadota</taxon>
        <taxon>Alphaproteobacteria</taxon>
        <taxon>Sphingomonadales</taxon>
        <taxon>Erythrobacteraceae</taxon>
        <taxon>Qipengyuania</taxon>
    </lineage>
</organism>
<gene>
    <name evidence="2" type="ORF">GRI47_12370</name>
</gene>
<proteinExistence type="predicted"/>
<comment type="caution">
    <text evidence="2">The sequence shown here is derived from an EMBL/GenBank/DDBJ whole genome shotgun (WGS) entry which is preliminary data.</text>
</comment>
<dbReference type="InterPro" id="IPR001206">
    <property type="entry name" value="Diacylglycerol_kinase_cat_dom"/>
</dbReference>
<dbReference type="RefSeq" id="WP_160661681.1">
    <property type="nucleotide sequence ID" value="NZ_BAABDV010000001.1"/>
</dbReference>
<evidence type="ECO:0000313" key="3">
    <source>
        <dbReference type="Proteomes" id="UP000430272"/>
    </source>
</evidence>
<evidence type="ECO:0000313" key="2">
    <source>
        <dbReference type="EMBL" id="MXO54796.1"/>
    </source>
</evidence>
<evidence type="ECO:0000259" key="1">
    <source>
        <dbReference type="Pfam" id="PF00781"/>
    </source>
</evidence>
<keyword evidence="3" id="KW-1185">Reference proteome</keyword>
<dbReference type="InterPro" id="IPR017438">
    <property type="entry name" value="ATP-NAD_kinase_N"/>
</dbReference>
<reference evidence="2 3" key="1">
    <citation type="submission" date="2019-12" db="EMBL/GenBank/DDBJ databases">
        <title>Genomic-based taxomic classification of the family Erythrobacteraceae.</title>
        <authorList>
            <person name="Xu L."/>
        </authorList>
    </citation>
    <scope>NUCLEOTIDE SEQUENCE [LARGE SCALE GENOMIC DNA]</scope>
    <source>
        <strain evidence="2 3">JCM 17468</strain>
    </source>
</reference>
<dbReference type="Proteomes" id="UP000430272">
    <property type="component" value="Unassembled WGS sequence"/>
</dbReference>
<dbReference type="GO" id="GO:0016301">
    <property type="term" value="F:kinase activity"/>
    <property type="evidence" value="ECO:0007669"/>
    <property type="project" value="InterPro"/>
</dbReference>
<dbReference type="Pfam" id="PF00781">
    <property type="entry name" value="DAGK_cat"/>
    <property type="match status" value="1"/>
</dbReference>
<dbReference type="AlphaFoldDB" id="A0A844YAD6"/>
<dbReference type="Gene3D" id="3.40.50.10330">
    <property type="entry name" value="Probable inorganic polyphosphate/atp-NAD kinase, domain 1"/>
    <property type="match status" value="1"/>
</dbReference>
<accession>A0A844YAD6</accession>
<sequence length="284" mass="30545">MASIDTIWLVLNARSGSNEDGAIEDLREHCARRNLELAREICFPDEDLPAADQLDAAGVKCLAVFTGDGTLNAAITGLYGWSGAILVLPGGTMNLLSRRMHGEASCEEILDRIANGAFRNVRPQVARCDAGDALAGLLSGPGTAWASVREAMRDLDIAALAEETGDALAETTGGAFIRMAEPPLGRREGYPMIEFTPSHRGLQLDAYHAKDPGDFLRQGWALLRRRFREGPHDRLGLFDELTLENCEGQPIEVLLDGEPASLGSRATFSVAACEVDLLATAHGY</sequence>
<dbReference type="OrthoDB" id="7199213at2"/>
<name>A0A844YAD6_9SPHN</name>
<protein>
    <recommendedName>
        <fullName evidence="1">DAGKc domain-containing protein</fullName>
    </recommendedName>
</protein>
<dbReference type="InterPro" id="IPR016064">
    <property type="entry name" value="NAD/diacylglycerol_kinase_sf"/>
</dbReference>
<dbReference type="SUPFAM" id="SSF111331">
    <property type="entry name" value="NAD kinase/diacylglycerol kinase-like"/>
    <property type="match status" value="1"/>
</dbReference>